<evidence type="ECO:0000256" key="2">
    <source>
        <dbReference type="ARBA" id="ARBA00018672"/>
    </source>
</evidence>
<protein>
    <recommendedName>
        <fullName evidence="2">Stage 0 sporulation protein A homolog</fullName>
    </recommendedName>
</protein>
<dbReference type="InterPro" id="IPR041522">
    <property type="entry name" value="CdaR_GGDEF"/>
</dbReference>
<dbReference type="PROSITE" id="PS01124">
    <property type="entry name" value="HTH_ARAC_FAMILY_2"/>
    <property type="match status" value="1"/>
</dbReference>
<dbReference type="InterPro" id="IPR001789">
    <property type="entry name" value="Sig_transdc_resp-reg_receiver"/>
</dbReference>
<evidence type="ECO:0000256" key="8">
    <source>
        <dbReference type="ARBA" id="ARBA00023163"/>
    </source>
</evidence>
<keyword evidence="3" id="KW-0963">Cytoplasm</keyword>
<dbReference type="Pfam" id="PF12833">
    <property type="entry name" value="HTH_18"/>
    <property type="match status" value="1"/>
</dbReference>
<keyword evidence="6" id="KW-0805">Transcription regulation</keyword>
<dbReference type="InterPro" id="IPR009057">
    <property type="entry name" value="Homeodomain-like_sf"/>
</dbReference>
<dbReference type="GO" id="GO:0000160">
    <property type="term" value="P:phosphorelay signal transduction system"/>
    <property type="evidence" value="ECO:0007669"/>
    <property type="project" value="UniProtKB-KW"/>
</dbReference>
<evidence type="ECO:0000313" key="14">
    <source>
        <dbReference type="Proteomes" id="UP000032431"/>
    </source>
</evidence>
<dbReference type="GO" id="GO:0043565">
    <property type="term" value="F:sequence-specific DNA binding"/>
    <property type="evidence" value="ECO:0007669"/>
    <property type="project" value="InterPro"/>
</dbReference>
<dbReference type="GO" id="GO:0005737">
    <property type="term" value="C:cytoplasm"/>
    <property type="evidence" value="ECO:0007669"/>
    <property type="project" value="UniProtKB-SubCell"/>
</dbReference>
<dbReference type="GO" id="GO:0003700">
    <property type="term" value="F:DNA-binding transcription factor activity"/>
    <property type="evidence" value="ECO:0007669"/>
    <property type="project" value="InterPro"/>
</dbReference>
<sequence length="536" mass="60876">MTCFNRHIKVMLVDDEENTRKLLKLLINWEELGFTICGEASSGQEALHMLDEVQPDLIITDVRMPYMDGLEFSKLALQAYPNLKIIVLTAYEDFSSAQKSVQMGVSAFLLKPIKRENLISTLNSVAKKIEEELDMKQEYSRIQEQLGQMRELLQKKFLSELLIADLPDDELKQKIQYFSLEPIEKQVQAAVITLRGEPENMDGEKRILYSMAAMDLVEQFFSNDPNSYVFSDHLSNIVVAYTGNSSTFESAMERLKDILSSKLQGRVSAGIGTLRSGLHGLSKSYQEACMALKYCIIYGDRIVLSYKDVSMVDSDKAEQNKGLDEIAFFVRAGLQKEAVEAIHRSLVQQSLAEIEDINAIRVKGINIITLLFNIAAELHVVLPTQEFGKTYMEIINLKDISEIEKRLIQTANELTETTRKIRKKKSCQQITMVMEYINEHLSDPTLGLASLSAHFYLNPSYLSRTFKHQVGSSIVEYLTDLRIRKAKELLQNTDKMAYEIGAEVGIPDPNYFGKCFKKYAGCSIQEFRKRIGNSNP</sequence>
<evidence type="ECO:0000256" key="3">
    <source>
        <dbReference type="ARBA" id="ARBA00022490"/>
    </source>
</evidence>
<keyword evidence="14" id="KW-1185">Reference proteome</keyword>
<dbReference type="PANTHER" id="PTHR42713">
    <property type="entry name" value="HISTIDINE KINASE-RELATED"/>
    <property type="match status" value="1"/>
</dbReference>
<comment type="subcellular location">
    <subcellularLocation>
        <location evidence="1">Cytoplasm</location>
    </subcellularLocation>
</comment>
<name>A0A078KS50_9FIRM</name>
<dbReference type="Gene3D" id="3.40.50.2300">
    <property type="match status" value="1"/>
</dbReference>
<proteinExistence type="predicted"/>
<dbReference type="Proteomes" id="UP000032431">
    <property type="component" value="Chromosome I"/>
</dbReference>
<dbReference type="STRING" id="29343.CCDG5_0805"/>
<dbReference type="Gene3D" id="1.10.10.60">
    <property type="entry name" value="Homeodomain-like"/>
    <property type="match status" value="2"/>
</dbReference>
<evidence type="ECO:0000256" key="1">
    <source>
        <dbReference type="ARBA" id="ARBA00004496"/>
    </source>
</evidence>
<dbReference type="PANTHER" id="PTHR42713:SF3">
    <property type="entry name" value="TRANSCRIPTIONAL REGULATORY PROTEIN HPTR"/>
    <property type="match status" value="1"/>
</dbReference>
<evidence type="ECO:0000256" key="5">
    <source>
        <dbReference type="ARBA" id="ARBA00023012"/>
    </source>
</evidence>
<evidence type="ECO:0000256" key="4">
    <source>
        <dbReference type="ARBA" id="ARBA00022553"/>
    </source>
</evidence>
<dbReference type="PROSITE" id="PS50110">
    <property type="entry name" value="RESPONSE_REGULATORY"/>
    <property type="match status" value="1"/>
</dbReference>
<dbReference type="Pfam" id="PF17853">
    <property type="entry name" value="GGDEF_2"/>
    <property type="match status" value="1"/>
</dbReference>
<keyword evidence="8" id="KW-0804">Transcription</keyword>
<gene>
    <name evidence="13" type="ORF">CCDG5_0805</name>
</gene>
<dbReference type="InterPro" id="IPR018060">
    <property type="entry name" value="HTH_AraC"/>
</dbReference>
<dbReference type="SUPFAM" id="SSF52172">
    <property type="entry name" value="CheY-like"/>
    <property type="match status" value="1"/>
</dbReference>
<dbReference type="SMART" id="SM00448">
    <property type="entry name" value="REC"/>
    <property type="match status" value="1"/>
</dbReference>
<dbReference type="Pfam" id="PF00072">
    <property type="entry name" value="Response_reg"/>
    <property type="match status" value="1"/>
</dbReference>
<comment type="function">
    <text evidence="9">May play the central regulatory role in sporulation. It may be an element of the effector pathway responsible for the activation of sporulation genes in response to nutritional stress. Spo0A may act in concert with spo0H (a sigma factor) to control the expression of some genes that are critical to the sporulation process.</text>
</comment>
<dbReference type="AlphaFoldDB" id="A0A078KS50"/>
<evidence type="ECO:0000259" key="12">
    <source>
        <dbReference type="PROSITE" id="PS50110"/>
    </source>
</evidence>
<dbReference type="PATRIC" id="fig|29343.3.peg.850"/>
<evidence type="ECO:0000313" key="13">
    <source>
        <dbReference type="EMBL" id="CDZ23934.1"/>
    </source>
</evidence>
<evidence type="ECO:0000259" key="11">
    <source>
        <dbReference type="PROSITE" id="PS01124"/>
    </source>
</evidence>
<dbReference type="SMART" id="SM00342">
    <property type="entry name" value="HTH_ARAC"/>
    <property type="match status" value="1"/>
</dbReference>
<dbReference type="SUPFAM" id="SSF46689">
    <property type="entry name" value="Homeodomain-like"/>
    <property type="match status" value="2"/>
</dbReference>
<dbReference type="EMBL" id="LM995447">
    <property type="protein sequence ID" value="CDZ23934.1"/>
    <property type="molecule type" value="Genomic_DNA"/>
</dbReference>
<evidence type="ECO:0000256" key="10">
    <source>
        <dbReference type="PROSITE-ProRule" id="PRU00169"/>
    </source>
</evidence>
<feature type="modified residue" description="4-aspartylphosphate" evidence="10">
    <location>
        <position position="61"/>
    </location>
</feature>
<dbReference type="KEGG" id="ccel:CCDG5_0805"/>
<evidence type="ECO:0000256" key="9">
    <source>
        <dbReference type="ARBA" id="ARBA00024867"/>
    </source>
</evidence>
<evidence type="ECO:0000256" key="7">
    <source>
        <dbReference type="ARBA" id="ARBA00023125"/>
    </source>
</evidence>
<dbReference type="OrthoDB" id="9794370at2"/>
<accession>A0A078KS50</accession>
<feature type="domain" description="Response regulatory" evidence="12">
    <location>
        <begin position="9"/>
        <end position="126"/>
    </location>
</feature>
<reference evidence="14" key="1">
    <citation type="submission" date="2014-07" db="EMBL/GenBank/DDBJ databases">
        <authorList>
            <person name="Wibberg D."/>
        </authorList>
    </citation>
    <scope>NUCLEOTIDE SEQUENCE [LARGE SCALE GENOMIC DNA]</scope>
    <source>
        <strain evidence="14">DG5</strain>
    </source>
</reference>
<feature type="domain" description="HTH araC/xylS-type" evidence="11">
    <location>
        <begin position="431"/>
        <end position="530"/>
    </location>
</feature>
<dbReference type="CDD" id="cd17536">
    <property type="entry name" value="REC_YesN-like"/>
    <property type="match status" value="1"/>
</dbReference>
<organism evidence="13 14">
    <name type="scientific">[Clostridium] cellulosi</name>
    <dbReference type="NCBI Taxonomy" id="29343"/>
    <lineage>
        <taxon>Bacteria</taxon>
        <taxon>Bacillati</taxon>
        <taxon>Bacillota</taxon>
        <taxon>Clostridia</taxon>
        <taxon>Eubacteriales</taxon>
        <taxon>Oscillospiraceae</taxon>
        <taxon>Oscillospiraceae incertae sedis</taxon>
    </lineage>
</organism>
<keyword evidence="7" id="KW-0238">DNA-binding</keyword>
<dbReference type="InterPro" id="IPR051552">
    <property type="entry name" value="HptR"/>
</dbReference>
<dbReference type="InterPro" id="IPR011006">
    <property type="entry name" value="CheY-like_superfamily"/>
</dbReference>
<keyword evidence="5" id="KW-0902">Two-component regulatory system</keyword>
<dbReference type="HOGENOM" id="CLU_000445_5_0_9"/>
<keyword evidence="4 10" id="KW-0597">Phosphoprotein</keyword>
<evidence type="ECO:0000256" key="6">
    <source>
        <dbReference type="ARBA" id="ARBA00023015"/>
    </source>
</evidence>